<proteinExistence type="predicted"/>
<feature type="region of interest" description="Disordered" evidence="1">
    <location>
        <begin position="48"/>
        <end position="71"/>
    </location>
</feature>
<dbReference type="AlphaFoldDB" id="A0A3R7MGN4"/>
<name>A0A3R7MGN4_TRYRA</name>
<protein>
    <submittedName>
        <fullName evidence="2">Uncharacterized protein</fullName>
    </submittedName>
</protein>
<dbReference type="EMBL" id="MKGL01000133">
    <property type="protein sequence ID" value="RNF05496.1"/>
    <property type="molecule type" value="Genomic_DNA"/>
</dbReference>
<gene>
    <name evidence="2" type="ORF">TraAM80_04536</name>
</gene>
<comment type="caution">
    <text evidence="2">The sequence shown here is derived from an EMBL/GenBank/DDBJ whole genome shotgun (WGS) entry which is preliminary data.</text>
</comment>
<feature type="region of interest" description="Disordered" evidence="1">
    <location>
        <begin position="86"/>
        <end position="116"/>
    </location>
</feature>
<evidence type="ECO:0000256" key="1">
    <source>
        <dbReference type="SAM" id="MobiDB-lite"/>
    </source>
</evidence>
<keyword evidence="3" id="KW-1185">Reference proteome</keyword>
<evidence type="ECO:0000313" key="3">
    <source>
        <dbReference type="Proteomes" id="UP000283634"/>
    </source>
</evidence>
<feature type="compositionally biased region" description="Low complexity" evidence="1">
    <location>
        <begin position="86"/>
        <end position="103"/>
    </location>
</feature>
<evidence type="ECO:0000313" key="2">
    <source>
        <dbReference type="EMBL" id="RNF05496.1"/>
    </source>
</evidence>
<reference evidence="2 3" key="1">
    <citation type="journal article" date="2018" name="BMC Genomics">
        <title>Genomic comparison of Trypanosoma conorhini and Trypanosoma rangeli to Trypanosoma cruzi strains of high and low virulence.</title>
        <authorList>
            <person name="Bradwell K.R."/>
            <person name="Koparde V.N."/>
            <person name="Matveyev A.V."/>
            <person name="Serrano M.G."/>
            <person name="Alves J.M."/>
            <person name="Parikh H."/>
            <person name="Huang B."/>
            <person name="Lee V."/>
            <person name="Espinosa-Alvarez O."/>
            <person name="Ortiz P.A."/>
            <person name="Costa-Martins A.G."/>
            <person name="Teixeira M.M."/>
            <person name="Buck G.A."/>
        </authorList>
    </citation>
    <scope>NUCLEOTIDE SEQUENCE [LARGE SCALE GENOMIC DNA]</scope>
    <source>
        <strain evidence="2 3">AM80</strain>
    </source>
</reference>
<accession>A0A3R7MGN4</accession>
<organism evidence="2 3">
    <name type="scientific">Trypanosoma rangeli</name>
    <dbReference type="NCBI Taxonomy" id="5698"/>
    <lineage>
        <taxon>Eukaryota</taxon>
        <taxon>Discoba</taxon>
        <taxon>Euglenozoa</taxon>
        <taxon>Kinetoplastea</taxon>
        <taxon>Metakinetoplastina</taxon>
        <taxon>Trypanosomatida</taxon>
        <taxon>Trypanosomatidae</taxon>
        <taxon>Trypanosoma</taxon>
        <taxon>Herpetosoma</taxon>
    </lineage>
</organism>
<dbReference type="RefSeq" id="XP_029238724.1">
    <property type="nucleotide sequence ID" value="XM_029381460.1"/>
</dbReference>
<dbReference type="GeneID" id="40328469"/>
<sequence length="116" mass="12384">MSLNDRPWSKQVTRLSKELLQDTLLGGSAAPFHLDARMASIERYRMKKESVAGVESSAPVPSSDPPFPRSGKTNFVSMLYASVSPTQASQSSSPSYSSEGQPPGELDGTCTCVASQ</sequence>
<dbReference type="Proteomes" id="UP000283634">
    <property type="component" value="Unassembled WGS sequence"/>
</dbReference>